<feature type="domain" description="Aldehyde dehydrogenase" evidence="5">
    <location>
        <begin position="21"/>
        <end position="480"/>
    </location>
</feature>
<evidence type="ECO:0000256" key="4">
    <source>
        <dbReference type="RuleBase" id="RU003345"/>
    </source>
</evidence>
<proteinExistence type="inferred from homology"/>
<dbReference type="EMBL" id="AUNC01000023">
    <property type="protein sequence ID" value="KEO55880.1"/>
    <property type="molecule type" value="Genomic_DNA"/>
</dbReference>
<dbReference type="SUPFAM" id="SSF53720">
    <property type="entry name" value="ALDH-like"/>
    <property type="match status" value="1"/>
</dbReference>
<dbReference type="PROSITE" id="PS00687">
    <property type="entry name" value="ALDEHYDE_DEHYDR_GLU"/>
    <property type="match status" value="1"/>
</dbReference>
<protein>
    <submittedName>
        <fullName evidence="6">Succinate-semialdehyde dehdyrogenase</fullName>
        <ecNumber evidence="6">1.2.1.16</ecNumber>
    </submittedName>
</protein>
<gene>
    <name evidence="6" type="primary">gabD</name>
    <name evidence="6" type="ORF">SMB34_05550</name>
</gene>
<dbReference type="InterPro" id="IPR010102">
    <property type="entry name" value="Succ_semiAld_DH"/>
</dbReference>
<keyword evidence="2 4" id="KW-0560">Oxidoreductase</keyword>
<organism evidence="6 7">
    <name type="scientific">Thalassospira permensis NBRC 106175</name>
    <dbReference type="NCBI Taxonomy" id="1353532"/>
    <lineage>
        <taxon>Bacteria</taxon>
        <taxon>Pseudomonadati</taxon>
        <taxon>Pseudomonadota</taxon>
        <taxon>Alphaproteobacteria</taxon>
        <taxon>Rhodospirillales</taxon>
        <taxon>Thalassospiraceae</taxon>
        <taxon>Thalassospira</taxon>
    </lineage>
</organism>
<accession>A0ABR4TQ20</accession>
<sequence>MTIELNDTGLWQTLGHINGKWVSAENGITFSVTDPATGAHLADVPDMGASETRLAIDAANAALPAWRTKTAKERANILRKWFDMCMAAQEDLALLMTREQGKPLAEARGEVAYGASFLEWFAEEGKRIYGDVIPSHGADKRIITVKQPIGVVAAITPWNFPMAMITRKCAPALAAGCTVVIKPAEDTPLTALALAELAKRAGFPDGVINVVTASHGADIGNELTGNPIVRKLSFTGSTQVGKLLMRQCADTVKKVSLELGGNAPFIVFDDADLDEAVAGAIASKYRNAGQTCVCANRILVQEGVYDAFAEKLAAAVARLRVGPGTEEGVTQGPLINTKAIEKVETLVNDAISCGAKAVLGGARAKPGSNFFSPTILTGVTADMRIFSEEIFGPVAPLFRFRDEADAIRMANDTPFGLAAYFYARDIGRIWRVGEALEYGIVGINEGIISTESAPFGGVKESGIGREGSKYGIDDFVEIKYMCLGGLAGKAN</sequence>
<evidence type="ECO:0000256" key="2">
    <source>
        <dbReference type="ARBA" id="ARBA00023002"/>
    </source>
</evidence>
<dbReference type="Gene3D" id="3.40.309.10">
    <property type="entry name" value="Aldehyde Dehydrogenase, Chain A, domain 2"/>
    <property type="match status" value="1"/>
</dbReference>
<dbReference type="CDD" id="cd07103">
    <property type="entry name" value="ALDH_F5_SSADH_GabD"/>
    <property type="match status" value="1"/>
</dbReference>
<dbReference type="EC" id="1.2.1.16" evidence="6"/>
<comment type="similarity">
    <text evidence="1 4">Belongs to the aldehyde dehydrogenase family.</text>
</comment>
<dbReference type="Proteomes" id="UP000027463">
    <property type="component" value="Unassembled WGS sequence"/>
</dbReference>
<dbReference type="InterPro" id="IPR016162">
    <property type="entry name" value="Ald_DH_N"/>
</dbReference>
<evidence type="ECO:0000313" key="6">
    <source>
        <dbReference type="EMBL" id="KEO55880.1"/>
    </source>
</evidence>
<dbReference type="Pfam" id="PF00171">
    <property type="entry name" value="Aldedh"/>
    <property type="match status" value="1"/>
</dbReference>
<name>A0ABR4TQ20_9PROT</name>
<dbReference type="InterPro" id="IPR016160">
    <property type="entry name" value="Ald_DH_CS_CYS"/>
</dbReference>
<keyword evidence="6" id="KW-0418">Kinase</keyword>
<evidence type="ECO:0000259" key="5">
    <source>
        <dbReference type="Pfam" id="PF00171"/>
    </source>
</evidence>
<keyword evidence="6" id="KW-0808">Transferase</keyword>
<dbReference type="RefSeq" id="WP_167332765.1">
    <property type="nucleotide sequence ID" value="NZ_AUNC01000023.1"/>
</dbReference>
<dbReference type="InterPro" id="IPR016163">
    <property type="entry name" value="Ald_DH_C"/>
</dbReference>
<dbReference type="InterPro" id="IPR015590">
    <property type="entry name" value="Aldehyde_DH_dom"/>
</dbReference>
<dbReference type="GO" id="GO:0009013">
    <property type="term" value="F:succinate-semialdehyde dehydrogenase [NAD(P)+] activity"/>
    <property type="evidence" value="ECO:0007669"/>
    <property type="project" value="UniProtKB-EC"/>
</dbReference>
<dbReference type="GO" id="GO:0016301">
    <property type="term" value="F:kinase activity"/>
    <property type="evidence" value="ECO:0007669"/>
    <property type="project" value="UniProtKB-KW"/>
</dbReference>
<evidence type="ECO:0000256" key="1">
    <source>
        <dbReference type="ARBA" id="ARBA00009986"/>
    </source>
</evidence>
<keyword evidence="7" id="KW-1185">Reference proteome</keyword>
<dbReference type="InterPro" id="IPR050740">
    <property type="entry name" value="Aldehyde_DH_Superfamily"/>
</dbReference>
<dbReference type="InterPro" id="IPR016161">
    <property type="entry name" value="Ald_DH/histidinol_DH"/>
</dbReference>
<evidence type="ECO:0000313" key="7">
    <source>
        <dbReference type="Proteomes" id="UP000027463"/>
    </source>
</evidence>
<dbReference type="PANTHER" id="PTHR43353:SF5">
    <property type="entry name" value="SUCCINATE-SEMIALDEHYDE DEHYDROGENASE, MITOCHONDRIAL"/>
    <property type="match status" value="1"/>
</dbReference>
<dbReference type="InterPro" id="IPR029510">
    <property type="entry name" value="Ald_DH_CS_GLU"/>
</dbReference>
<dbReference type="PANTHER" id="PTHR43353">
    <property type="entry name" value="SUCCINATE-SEMIALDEHYDE DEHYDROGENASE, MITOCHONDRIAL"/>
    <property type="match status" value="1"/>
</dbReference>
<feature type="active site" evidence="3">
    <location>
        <position position="258"/>
    </location>
</feature>
<reference evidence="6 7" key="1">
    <citation type="submission" date="2013-07" db="EMBL/GenBank/DDBJ databases">
        <title>Thalassospira permensis NBRC 106175 Genome Sequencing.</title>
        <authorList>
            <person name="Lai Q."/>
            <person name="Shao Z."/>
        </authorList>
    </citation>
    <scope>NUCLEOTIDE SEQUENCE [LARGE SCALE GENOMIC DNA]</scope>
    <source>
        <strain evidence="6 7">NBRC 106175</strain>
    </source>
</reference>
<dbReference type="PROSITE" id="PS00070">
    <property type="entry name" value="ALDEHYDE_DEHYDR_CYS"/>
    <property type="match status" value="1"/>
</dbReference>
<evidence type="ECO:0000256" key="3">
    <source>
        <dbReference type="PROSITE-ProRule" id="PRU10007"/>
    </source>
</evidence>
<comment type="caution">
    <text evidence="6">The sequence shown here is derived from an EMBL/GenBank/DDBJ whole genome shotgun (WGS) entry which is preliminary data.</text>
</comment>
<dbReference type="NCBIfam" id="TIGR01780">
    <property type="entry name" value="SSADH"/>
    <property type="match status" value="1"/>
</dbReference>
<dbReference type="Gene3D" id="3.40.605.10">
    <property type="entry name" value="Aldehyde Dehydrogenase, Chain A, domain 1"/>
    <property type="match status" value="1"/>
</dbReference>